<protein>
    <recommendedName>
        <fullName evidence="2">STAS domain-containing protein</fullName>
    </recommendedName>
</protein>
<evidence type="ECO:0000313" key="1">
    <source>
        <dbReference type="EMBL" id="XDQ69830.1"/>
    </source>
</evidence>
<name>A0AB39SVQ6_9ACTN</name>
<gene>
    <name evidence="1" type="ORF">AB5J54_04515</name>
</gene>
<evidence type="ECO:0008006" key="2">
    <source>
        <dbReference type="Google" id="ProtNLM"/>
    </source>
</evidence>
<dbReference type="AlphaFoldDB" id="A0AB39SVQ6"/>
<organism evidence="1">
    <name type="scientific">Streptomyces sp. R44</name>
    <dbReference type="NCBI Taxonomy" id="3238633"/>
    <lineage>
        <taxon>Bacteria</taxon>
        <taxon>Bacillati</taxon>
        <taxon>Actinomycetota</taxon>
        <taxon>Actinomycetes</taxon>
        <taxon>Kitasatosporales</taxon>
        <taxon>Streptomycetaceae</taxon>
        <taxon>Streptomyces</taxon>
    </lineage>
</organism>
<accession>A0AB39SVQ6</accession>
<sequence>MLFSHEFEDGVLHLSLHRDLDVTSRAAVAAHAEMLLSAHRPRLVRFQLPTADPSPASLSVLARLRHLCEALGTPMAVCARTAPSPSPRPAAA</sequence>
<dbReference type="RefSeq" id="WP_369142574.1">
    <property type="nucleotide sequence ID" value="NZ_CP163444.1"/>
</dbReference>
<reference evidence="1" key="1">
    <citation type="submission" date="2024-07" db="EMBL/GenBank/DDBJ databases">
        <authorList>
            <person name="Yu S.T."/>
        </authorList>
    </citation>
    <scope>NUCLEOTIDE SEQUENCE</scope>
    <source>
        <strain evidence="1">R44</strain>
    </source>
</reference>
<dbReference type="EMBL" id="CP163444">
    <property type="protein sequence ID" value="XDQ69830.1"/>
    <property type="molecule type" value="Genomic_DNA"/>
</dbReference>
<proteinExistence type="predicted"/>